<keyword evidence="8 10" id="KW-0975">Bacterial flagellum</keyword>
<dbReference type="InterPro" id="IPR002010">
    <property type="entry name" value="T3SS_IM_R"/>
</dbReference>
<dbReference type="PRINTS" id="PR00953">
    <property type="entry name" value="TYPE3IMRPROT"/>
</dbReference>
<evidence type="ECO:0000256" key="5">
    <source>
        <dbReference type="ARBA" id="ARBA00022692"/>
    </source>
</evidence>
<organism evidence="11 12">
    <name type="scientific">Chengkuizengella marina</name>
    <dbReference type="NCBI Taxonomy" id="2507566"/>
    <lineage>
        <taxon>Bacteria</taxon>
        <taxon>Bacillati</taxon>
        <taxon>Bacillota</taxon>
        <taxon>Bacilli</taxon>
        <taxon>Bacillales</taxon>
        <taxon>Paenibacillaceae</taxon>
        <taxon>Chengkuizengella</taxon>
    </lineage>
</organism>
<protein>
    <recommendedName>
        <fullName evidence="3 9">Flagellar biosynthetic protein FliR</fullName>
    </recommendedName>
</protein>
<name>A0A6N9PWU3_9BACL</name>
<keyword evidence="11" id="KW-0282">Flagellum</keyword>
<dbReference type="PANTHER" id="PTHR30065:SF1">
    <property type="entry name" value="SURFACE PRESENTATION OF ANTIGENS PROTEIN SPAR"/>
    <property type="match status" value="1"/>
</dbReference>
<accession>A0A6N9PWU3</accession>
<evidence type="ECO:0000256" key="10">
    <source>
        <dbReference type="RuleBase" id="RU362071"/>
    </source>
</evidence>
<dbReference type="AlphaFoldDB" id="A0A6N9PWU3"/>
<comment type="caution">
    <text evidence="11">The sequence shown here is derived from an EMBL/GenBank/DDBJ whole genome shotgun (WGS) entry which is preliminary data.</text>
</comment>
<feature type="transmembrane region" description="Helical" evidence="10">
    <location>
        <begin position="127"/>
        <end position="148"/>
    </location>
</feature>
<dbReference type="NCBIfam" id="TIGR01400">
    <property type="entry name" value="fliR"/>
    <property type="match status" value="1"/>
</dbReference>
<dbReference type="GO" id="GO:0009425">
    <property type="term" value="C:bacterial-type flagellum basal body"/>
    <property type="evidence" value="ECO:0007669"/>
    <property type="project" value="UniProtKB-SubCell"/>
</dbReference>
<dbReference type="EMBL" id="SIJB01000001">
    <property type="protein sequence ID" value="NBI27376.1"/>
    <property type="molecule type" value="Genomic_DNA"/>
</dbReference>
<comment type="similarity">
    <text evidence="2 10">Belongs to the FliR/MopE/SpaR family.</text>
</comment>
<evidence type="ECO:0000256" key="4">
    <source>
        <dbReference type="ARBA" id="ARBA00022475"/>
    </source>
</evidence>
<keyword evidence="4 10" id="KW-1003">Cell membrane</keyword>
<comment type="subcellular location">
    <subcellularLocation>
        <location evidence="10">Cell membrane</location>
        <topology evidence="10">Multi-pass membrane protein</topology>
    </subcellularLocation>
    <subcellularLocation>
        <location evidence="10">Bacterial flagellum basal body</location>
    </subcellularLocation>
</comment>
<feature type="transmembrane region" description="Helical" evidence="10">
    <location>
        <begin position="42"/>
        <end position="63"/>
    </location>
</feature>
<dbReference type="GO" id="GO:0006605">
    <property type="term" value="P:protein targeting"/>
    <property type="evidence" value="ECO:0007669"/>
    <property type="project" value="UniProtKB-UniRule"/>
</dbReference>
<keyword evidence="11" id="KW-0969">Cilium</keyword>
<feature type="transmembrane region" description="Helical" evidence="10">
    <location>
        <begin position="75"/>
        <end position="99"/>
    </location>
</feature>
<evidence type="ECO:0000313" key="11">
    <source>
        <dbReference type="EMBL" id="NBI27376.1"/>
    </source>
</evidence>
<evidence type="ECO:0000256" key="3">
    <source>
        <dbReference type="ARBA" id="ARBA00021717"/>
    </source>
</evidence>
<evidence type="ECO:0000256" key="7">
    <source>
        <dbReference type="ARBA" id="ARBA00023136"/>
    </source>
</evidence>
<keyword evidence="5 10" id="KW-0812">Transmembrane</keyword>
<sequence>MYIDLVLQYLPNVMLIFCRITSFFVVSPIFSFRGLPAQYKIGLSLFITLLTFMSIGLEVPVPVNNEYITFILREILVGLLLGFTAYLFFTVVQIAGAFVDLQMGFGMANVMDPITGVQTPILGNFKYMLAITLFLIMNGHHLLLRAIMDSYEWVPLSNGLFINIYDGDISTFIISTFTNVFFLAFQMSAPLIAVLFLVDVALGMLARTAPQFNLFVIGIPIKIMVGLFVLFTLVTGFLYLYEDLFEKMFKRLVELFMILQ</sequence>
<evidence type="ECO:0000256" key="6">
    <source>
        <dbReference type="ARBA" id="ARBA00022989"/>
    </source>
</evidence>
<dbReference type="GO" id="GO:0005886">
    <property type="term" value="C:plasma membrane"/>
    <property type="evidence" value="ECO:0007669"/>
    <property type="project" value="UniProtKB-SubCell"/>
</dbReference>
<evidence type="ECO:0000256" key="2">
    <source>
        <dbReference type="ARBA" id="ARBA00009772"/>
    </source>
</evidence>
<feature type="transmembrane region" description="Helical" evidence="10">
    <location>
        <begin position="191"/>
        <end position="209"/>
    </location>
</feature>
<dbReference type="Pfam" id="PF01311">
    <property type="entry name" value="Bac_export_1"/>
    <property type="match status" value="1"/>
</dbReference>
<evidence type="ECO:0000256" key="1">
    <source>
        <dbReference type="ARBA" id="ARBA00002578"/>
    </source>
</evidence>
<keyword evidence="12" id="KW-1185">Reference proteome</keyword>
<evidence type="ECO:0000256" key="8">
    <source>
        <dbReference type="ARBA" id="ARBA00023143"/>
    </source>
</evidence>
<keyword evidence="11" id="KW-0966">Cell projection</keyword>
<dbReference type="GO" id="GO:0044780">
    <property type="term" value="P:bacterial-type flagellum assembly"/>
    <property type="evidence" value="ECO:0007669"/>
    <property type="project" value="UniProtKB-UniRule"/>
</dbReference>
<feature type="transmembrane region" description="Helical" evidence="10">
    <location>
        <begin position="6"/>
        <end position="30"/>
    </location>
</feature>
<proteinExistence type="inferred from homology"/>
<dbReference type="PANTHER" id="PTHR30065">
    <property type="entry name" value="FLAGELLAR BIOSYNTHETIC PROTEIN FLIR"/>
    <property type="match status" value="1"/>
</dbReference>
<feature type="transmembrane region" description="Helical" evidence="10">
    <location>
        <begin position="215"/>
        <end position="241"/>
    </location>
</feature>
<comment type="function">
    <text evidence="1 10">Role in flagellar biosynthesis.</text>
</comment>
<keyword evidence="6 10" id="KW-1133">Transmembrane helix</keyword>
<evidence type="ECO:0000256" key="9">
    <source>
        <dbReference type="NCBIfam" id="TIGR01400"/>
    </source>
</evidence>
<dbReference type="InterPro" id="IPR006303">
    <property type="entry name" value="FliR"/>
</dbReference>
<evidence type="ECO:0000313" key="12">
    <source>
        <dbReference type="Proteomes" id="UP000448943"/>
    </source>
</evidence>
<keyword evidence="7 10" id="KW-0472">Membrane</keyword>
<reference evidence="11 12" key="1">
    <citation type="submission" date="2019-01" db="EMBL/GenBank/DDBJ databases">
        <title>Chengkuizengella sp. nov., isolated from deep-sea sediment of East Pacific Ocean.</title>
        <authorList>
            <person name="Yang J."/>
            <person name="Lai Q."/>
            <person name="Shao Z."/>
        </authorList>
    </citation>
    <scope>NUCLEOTIDE SEQUENCE [LARGE SCALE GENOMIC DNA]</scope>
    <source>
        <strain evidence="11 12">YPA3-1-1</strain>
    </source>
</reference>
<gene>
    <name evidence="11" type="primary">fliR</name>
    <name evidence="11" type="ORF">ERL59_00140</name>
</gene>
<dbReference type="Proteomes" id="UP000448943">
    <property type="component" value="Unassembled WGS sequence"/>
</dbReference>
<dbReference type="OrthoDB" id="9807748at2"/>